<sequence length="83" mass="9603">MGQVIRFMQQVICVPIRLYQYIISPLIKPCCRYYPSCSQYALEAIDHHGACKGLLMTVRRLLRCHPWSPGGYDPVLPNTKEKH</sequence>
<protein>
    <recommendedName>
        <fullName evidence="1">Putative membrane protein insertion efficiency factor</fullName>
    </recommendedName>
</protein>
<dbReference type="EMBL" id="BMOB01000006">
    <property type="protein sequence ID" value="GGI86999.1"/>
    <property type="molecule type" value="Genomic_DNA"/>
</dbReference>
<proteinExistence type="inferred from homology"/>
<reference evidence="2" key="2">
    <citation type="submission" date="2020-09" db="EMBL/GenBank/DDBJ databases">
        <authorList>
            <person name="Sun Q."/>
            <person name="Ohkuma M."/>
        </authorList>
    </citation>
    <scope>NUCLEOTIDE SEQUENCE</scope>
    <source>
        <strain evidence="2">JCM 13919</strain>
    </source>
</reference>
<reference evidence="2" key="1">
    <citation type="journal article" date="2014" name="Int. J. Syst. Evol. Microbiol.">
        <title>Complete genome sequence of Corynebacterium casei LMG S-19264T (=DSM 44701T), isolated from a smear-ripened cheese.</title>
        <authorList>
            <consortium name="US DOE Joint Genome Institute (JGI-PGF)"/>
            <person name="Walter F."/>
            <person name="Albersmeier A."/>
            <person name="Kalinowski J."/>
            <person name="Ruckert C."/>
        </authorList>
    </citation>
    <scope>NUCLEOTIDE SEQUENCE</scope>
    <source>
        <strain evidence="2">JCM 13919</strain>
    </source>
</reference>
<comment type="similarity">
    <text evidence="1">Belongs to the UPF0161 family.</text>
</comment>
<dbReference type="Pfam" id="PF01809">
    <property type="entry name" value="YidD"/>
    <property type="match status" value="1"/>
</dbReference>
<comment type="caution">
    <text evidence="2">The sequence shown here is derived from an EMBL/GenBank/DDBJ whole genome shotgun (WGS) entry which is preliminary data.</text>
</comment>
<accession>A0A917NBX8</accession>
<dbReference type="PANTHER" id="PTHR33383:SF1">
    <property type="entry name" value="MEMBRANE PROTEIN INSERTION EFFICIENCY FACTOR-RELATED"/>
    <property type="match status" value="1"/>
</dbReference>
<keyword evidence="1" id="KW-0472">Membrane</keyword>
<keyword evidence="3" id="KW-1185">Reference proteome</keyword>
<dbReference type="NCBIfam" id="TIGR00278">
    <property type="entry name" value="membrane protein insertion efficiency factor YidD"/>
    <property type="match status" value="1"/>
</dbReference>
<gene>
    <name evidence="2" type="ORF">GCM10007966_14610</name>
</gene>
<dbReference type="GO" id="GO:0005886">
    <property type="term" value="C:plasma membrane"/>
    <property type="evidence" value="ECO:0007669"/>
    <property type="project" value="UniProtKB-SubCell"/>
</dbReference>
<organism evidence="2 3">
    <name type="scientific">Legionella impletisoli</name>
    <dbReference type="NCBI Taxonomy" id="343510"/>
    <lineage>
        <taxon>Bacteria</taxon>
        <taxon>Pseudomonadati</taxon>
        <taxon>Pseudomonadota</taxon>
        <taxon>Gammaproteobacteria</taxon>
        <taxon>Legionellales</taxon>
        <taxon>Legionellaceae</taxon>
        <taxon>Legionella</taxon>
    </lineage>
</organism>
<evidence type="ECO:0000256" key="1">
    <source>
        <dbReference type="HAMAP-Rule" id="MF_00386"/>
    </source>
</evidence>
<dbReference type="InterPro" id="IPR002696">
    <property type="entry name" value="Membr_insert_effic_factor_YidD"/>
</dbReference>
<name>A0A917NBX8_9GAMM</name>
<dbReference type="Proteomes" id="UP000630149">
    <property type="component" value="Unassembled WGS sequence"/>
</dbReference>
<dbReference type="AlphaFoldDB" id="A0A917NBX8"/>
<evidence type="ECO:0000313" key="3">
    <source>
        <dbReference type="Proteomes" id="UP000630149"/>
    </source>
</evidence>
<dbReference type="PANTHER" id="PTHR33383">
    <property type="entry name" value="MEMBRANE PROTEIN INSERTION EFFICIENCY FACTOR-RELATED"/>
    <property type="match status" value="1"/>
</dbReference>
<dbReference type="HAMAP" id="MF_00386">
    <property type="entry name" value="UPF0161_YidD"/>
    <property type="match status" value="1"/>
</dbReference>
<dbReference type="OrthoDB" id="9801753at2"/>
<keyword evidence="1" id="KW-1003">Cell membrane</keyword>
<comment type="subcellular location">
    <subcellularLocation>
        <location evidence="1">Cell membrane</location>
        <topology evidence="1">Peripheral membrane protein</topology>
        <orientation evidence="1">Cytoplasmic side</orientation>
    </subcellularLocation>
</comment>
<dbReference type="SMART" id="SM01234">
    <property type="entry name" value="Haemolytic"/>
    <property type="match status" value="1"/>
</dbReference>
<comment type="function">
    <text evidence="1">Could be involved in insertion of integral membrane proteins into the membrane.</text>
</comment>
<evidence type="ECO:0000313" key="2">
    <source>
        <dbReference type="EMBL" id="GGI86999.1"/>
    </source>
</evidence>